<dbReference type="Gene3D" id="1.10.150.130">
    <property type="match status" value="1"/>
</dbReference>
<feature type="domain" description="Tyr recombinase" evidence="4">
    <location>
        <begin position="187"/>
        <end position="362"/>
    </location>
</feature>
<keyword evidence="1" id="KW-0229">DNA integration</keyword>
<dbReference type="PANTHER" id="PTHR30349">
    <property type="entry name" value="PHAGE INTEGRASE-RELATED"/>
    <property type="match status" value="1"/>
</dbReference>
<dbReference type="CDD" id="cd00796">
    <property type="entry name" value="INT_Rci_Hp1_C"/>
    <property type="match status" value="1"/>
</dbReference>
<dbReference type="Pfam" id="PF14659">
    <property type="entry name" value="Phage_int_SAM_3"/>
    <property type="match status" value="1"/>
</dbReference>
<dbReference type="AlphaFoldDB" id="A0A0P1G9X5"/>
<dbReference type="EMBL" id="CYSC01000034">
    <property type="protein sequence ID" value="CUH72655.1"/>
    <property type="molecule type" value="Genomic_DNA"/>
</dbReference>
<dbReference type="Gene3D" id="1.10.443.10">
    <property type="entry name" value="Intergrase catalytic core"/>
    <property type="match status" value="1"/>
</dbReference>
<evidence type="ECO:0000313" key="7">
    <source>
        <dbReference type="Proteomes" id="UP000051086"/>
    </source>
</evidence>
<protein>
    <submittedName>
        <fullName evidence="6">Site-specific tyrosine recombinase XerC</fullName>
    </submittedName>
</protein>
<dbReference type="InterPro" id="IPR004107">
    <property type="entry name" value="Integrase_SAM-like_N"/>
</dbReference>
<dbReference type="SUPFAM" id="SSF56349">
    <property type="entry name" value="DNA breaking-rejoining enzymes"/>
    <property type="match status" value="1"/>
</dbReference>
<dbReference type="InterPro" id="IPR011010">
    <property type="entry name" value="DNA_brk_join_enz"/>
</dbReference>
<dbReference type="GO" id="GO:0006310">
    <property type="term" value="P:DNA recombination"/>
    <property type="evidence" value="ECO:0007669"/>
    <property type="project" value="UniProtKB-KW"/>
</dbReference>
<evidence type="ECO:0000256" key="1">
    <source>
        <dbReference type="ARBA" id="ARBA00022908"/>
    </source>
</evidence>
<dbReference type="InterPro" id="IPR002104">
    <property type="entry name" value="Integrase_catalytic"/>
</dbReference>
<dbReference type="InterPro" id="IPR013762">
    <property type="entry name" value="Integrase-like_cat_sf"/>
</dbReference>
<keyword evidence="7" id="KW-1185">Reference proteome</keyword>
<evidence type="ECO:0000313" key="6">
    <source>
        <dbReference type="EMBL" id="CUH72655.1"/>
    </source>
</evidence>
<dbReference type="EMBL" id="CYSB01000009">
    <property type="protein sequence ID" value="CUH63721.1"/>
    <property type="molecule type" value="Genomic_DNA"/>
</dbReference>
<dbReference type="Proteomes" id="UP000051887">
    <property type="component" value="Unassembled WGS sequence"/>
</dbReference>
<reference evidence="6 8" key="1">
    <citation type="submission" date="2015-09" db="EMBL/GenBank/DDBJ databases">
        <authorList>
            <consortium name="Swine Surveillance"/>
        </authorList>
    </citation>
    <scope>NUCLEOTIDE SEQUENCE [LARGE SCALE GENOMIC DNA]</scope>
    <source>
        <strain evidence="6 8">5120</strain>
    </source>
</reference>
<dbReference type="Pfam" id="PF00589">
    <property type="entry name" value="Phage_integrase"/>
    <property type="match status" value="1"/>
</dbReference>
<evidence type="ECO:0000256" key="2">
    <source>
        <dbReference type="ARBA" id="ARBA00023125"/>
    </source>
</evidence>
<dbReference type="Proteomes" id="UP000051086">
    <property type="component" value="Unassembled WGS sequence"/>
</dbReference>
<evidence type="ECO:0000313" key="5">
    <source>
        <dbReference type="EMBL" id="CUH63721.1"/>
    </source>
</evidence>
<sequence>MVNKISKQNLQKLEVGKSITGEGLEVRKTSKGLVFYASTQVHGKRLRDKIGTEQHGMNLTKARIKLKELALSIPENIDLTVAQPNITFSDAAKIYISTSQESGGKNIPQKQQQLNMHLVPYFGKLKIKNISTLSVEKYGHQRLQAGAAVATVNREFATLRHMLNSLSEWGVAETKHIKVKNKSGEKQRVKTFSTEQIAKMLRCAENDHDRYTYFFVLIGFQTAMRHKEILRIRFEDFDFENLTLHIPEAKAGSRVAPIHESLAQVIRDEQRRRGVEAGYLFEADSATGHRTYMKKQFERVLNAAGLSGQGFTPHCMRHTAISITMRSGVSVADAQVISGHKSTQMLLRYTHHNNASVARGVNALASATACNDANAPVKNHVGGDAA</sequence>
<evidence type="ECO:0000256" key="3">
    <source>
        <dbReference type="ARBA" id="ARBA00023172"/>
    </source>
</evidence>
<reference evidence="5 7" key="2">
    <citation type="submission" date="2015-09" db="EMBL/GenBank/DDBJ databases">
        <authorList>
            <person name="Rodrigo-Torres L."/>
            <person name="Arahal D.R."/>
        </authorList>
    </citation>
    <scope>NUCLEOTIDE SEQUENCE [LARGE SCALE GENOMIC DNA]</scope>
    <source>
        <strain evidence="5 7">CECT 5118</strain>
    </source>
</reference>
<dbReference type="InterPro" id="IPR050090">
    <property type="entry name" value="Tyrosine_recombinase_XerCD"/>
</dbReference>
<keyword evidence="3" id="KW-0233">DNA recombination</keyword>
<keyword evidence="2" id="KW-0238">DNA-binding</keyword>
<dbReference type="PANTHER" id="PTHR30349:SF94">
    <property type="entry name" value="INTEGRASE_RECOMBINASE HI_1414-RELATED"/>
    <property type="match status" value="1"/>
</dbReference>
<organism evidence="6 8">
    <name type="scientific">Thalassovita autumnalis</name>
    <dbReference type="NCBI Taxonomy" id="2072972"/>
    <lineage>
        <taxon>Bacteria</taxon>
        <taxon>Pseudomonadati</taxon>
        <taxon>Pseudomonadota</taxon>
        <taxon>Alphaproteobacteria</taxon>
        <taxon>Rhodobacterales</taxon>
        <taxon>Roseobacteraceae</taxon>
        <taxon>Thalassovita</taxon>
    </lineage>
</organism>
<dbReference type="OrthoDB" id="9808346at2"/>
<name>A0A0P1G9X5_9RHOB</name>
<evidence type="ECO:0000313" key="8">
    <source>
        <dbReference type="Proteomes" id="UP000051887"/>
    </source>
</evidence>
<dbReference type="PROSITE" id="PS51898">
    <property type="entry name" value="TYR_RECOMBINASE"/>
    <property type="match status" value="1"/>
</dbReference>
<dbReference type="RefSeq" id="WP_058243839.1">
    <property type="nucleotide sequence ID" value="NZ_CYSB01000009.1"/>
</dbReference>
<dbReference type="InterPro" id="IPR010998">
    <property type="entry name" value="Integrase_recombinase_N"/>
</dbReference>
<gene>
    <name evidence="5" type="ORF">TL5118_00578</name>
    <name evidence="6" type="ORF">TL5120_02448</name>
</gene>
<dbReference type="GO" id="GO:0015074">
    <property type="term" value="P:DNA integration"/>
    <property type="evidence" value="ECO:0007669"/>
    <property type="project" value="UniProtKB-KW"/>
</dbReference>
<evidence type="ECO:0000259" key="4">
    <source>
        <dbReference type="PROSITE" id="PS51898"/>
    </source>
</evidence>
<dbReference type="GO" id="GO:0003677">
    <property type="term" value="F:DNA binding"/>
    <property type="evidence" value="ECO:0007669"/>
    <property type="project" value="UniProtKB-KW"/>
</dbReference>
<accession>A0A0P1G9X5</accession>
<proteinExistence type="predicted"/>